<keyword evidence="2" id="KW-0592">Phosphate transport</keyword>
<comment type="subcellular location">
    <subcellularLocation>
        <location evidence="2">Cytoplasm</location>
    </subcellularLocation>
</comment>
<evidence type="ECO:0000313" key="5">
    <source>
        <dbReference type="Proteomes" id="UP001596091"/>
    </source>
</evidence>
<dbReference type="InterPro" id="IPR026022">
    <property type="entry name" value="PhoU_dom"/>
</dbReference>
<dbReference type="RefSeq" id="WP_263339231.1">
    <property type="nucleotide sequence ID" value="NZ_JAGSYH010000005.1"/>
</dbReference>
<gene>
    <name evidence="4" type="primary">phoU</name>
    <name evidence="4" type="ORF">ACFPT7_11885</name>
</gene>
<evidence type="ECO:0000259" key="3">
    <source>
        <dbReference type="Pfam" id="PF01895"/>
    </source>
</evidence>
<sequence length="237" mass="26026">MTRIRFHRSLDDLKEKLLVMAGLAEQAIQRAIEAYRVRDLSICDLVSRSEMAINRLEREIDQAALDLLAMEQPMAIDLRFILAVIKINADLERVGDGAKSISDRVRTMDNMAIADLPVDIPRMASLASNMVRKALQAFIEADAEMAQSVLSLDDAVDSMNRAAHVSLANVMATQCHLAPQALNALMVCRSLERVADHATNIAEDVIFWVKGADVRHKGSVDADVAGSLEAPVSRHAN</sequence>
<comment type="similarity">
    <text evidence="1 2">Belongs to the PhoU family.</text>
</comment>
<reference evidence="5" key="1">
    <citation type="journal article" date="2019" name="Int. J. Syst. Evol. Microbiol.">
        <title>The Global Catalogue of Microorganisms (GCM) 10K type strain sequencing project: providing services to taxonomists for standard genome sequencing and annotation.</title>
        <authorList>
            <consortium name="The Broad Institute Genomics Platform"/>
            <consortium name="The Broad Institute Genome Sequencing Center for Infectious Disease"/>
            <person name="Wu L."/>
            <person name="Ma J."/>
        </authorList>
    </citation>
    <scope>NUCLEOTIDE SEQUENCE [LARGE SCALE GENOMIC DNA]</scope>
    <source>
        <strain evidence="5">JCM 4087</strain>
    </source>
</reference>
<dbReference type="InterPro" id="IPR038078">
    <property type="entry name" value="PhoU-like_sf"/>
</dbReference>
<organism evidence="4 5">
    <name type="scientific">Acidicapsa dinghuensis</name>
    <dbReference type="NCBI Taxonomy" id="2218256"/>
    <lineage>
        <taxon>Bacteria</taxon>
        <taxon>Pseudomonadati</taxon>
        <taxon>Acidobacteriota</taxon>
        <taxon>Terriglobia</taxon>
        <taxon>Terriglobales</taxon>
        <taxon>Acidobacteriaceae</taxon>
        <taxon>Acidicapsa</taxon>
    </lineage>
</organism>
<dbReference type="Pfam" id="PF01895">
    <property type="entry name" value="PhoU"/>
    <property type="match status" value="2"/>
</dbReference>
<dbReference type="Gene3D" id="1.20.58.220">
    <property type="entry name" value="Phosphate transport system protein phou homolog 2, domain 2"/>
    <property type="match status" value="2"/>
</dbReference>
<name>A0ABW1EGL4_9BACT</name>
<dbReference type="Proteomes" id="UP001596091">
    <property type="component" value="Unassembled WGS sequence"/>
</dbReference>
<evidence type="ECO:0000256" key="2">
    <source>
        <dbReference type="PIRNR" id="PIRNR003107"/>
    </source>
</evidence>
<dbReference type="PANTHER" id="PTHR42930">
    <property type="entry name" value="PHOSPHATE-SPECIFIC TRANSPORT SYSTEM ACCESSORY PROTEIN PHOU"/>
    <property type="match status" value="1"/>
</dbReference>
<dbReference type="PIRSF" id="PIRSF003107">
    <property type="entry name" value="PhoU"/>
    <property type="match status" value="1"/>
</dbReference>
<evidence type="ECO:0000256" key="1">
    <source>
        <dbReference type="ARBA" id="ARBA00008107"/>
    </source>
</evidence>
<keyword evidence="2" id="KW-0813">Transport</keyword>
<comment type="caution">
    <text evidence="4">The sequence shown here is derived from an EMBL/GenBank/DDBJ whole genome shotgun (WGS) entry which is preliminary data.</text>
</comment>
<keyword evidence="5" id="KW-1185">Reference proteome</keyword>
<proteinExistence type="inferred from homology"/>
<protein>
    <recommendedName>
        <fullName evidence="2">Phosphate-specific transport system accessory protein PhoU</fullName>
    </recommendedName>
</protein>
<accession>A0ABW1EGL4</accession>
<comment type="subunit">
    <text evidence="2">Homodimer.</text>
</comment>
<dbReference type="PANTHER" id="PTHR42930:SF3">
    <property type="entry name" value="PHOSPHATE-SPECIFIC TRANSPORT SYSTEM ACCESSORY PROTEIN PHOU"/>
    <property type="match status" value="1"/>
</dbReference>
<comment type="function">
    <text evidence="2">Plays a role in the regulation of phosphate uptake.</text>
</comment>
<keyword evidence="2" id="KW-0963">Cytoplasm</keyword>
<dbReference type="SUPFAM" id="SSF109755">
    <property type="entry name" value="PhoU-like"/>
    <property type="match status" value="1"/>
</dbReference>
<feature type="domain" description="PhoU" evidence="3">
    <location>
        <begin position="19"/>
        <end position="105"/>
    </location>
</feature>
<dbReference type="NCBIfam" id="TIGR02135">
    <property type="entry name" value="phoU_full"/>
    <property type="match status" value="1"/>
</dbReference>
<dbReference type="InterPro" id="IPR028366">
    <property type="entry name" value="PhoU"/>
</dbReference>
<feature type="domain" description="PhoU" evidence="3">
    <location>
        <begin position="120"/>
        <end position="205"/>
    </location>
</feature>
<dbReference type="EMBL" id="JBHSPH010000003">
    <property type="protein sequence ID" value="MFC5862996.1"/>
    <property type="molecule type" value="Genomic_DNA"/>
</dbReference>
<evidence type="ECO:0000313" key="4">
    <source>
        <dbReference type="EMBL" id="MFC5862996.1"/>
    </source>
</evidence>